<evidence type="ECO:0000313" key="6">
    <source>
        <dbReference type="Proteomes" id="UP001499993"/>
    </source>
</evidence>
<dbReference type="CDD" id="cd00383">
    <property type="entry name" value="trans_reg_C"/>
    <property type="match status" value="1"/>
</dbReference>
<organism evidence="5 6">
    <name type="scientific">Streptomonospora halophila</name>
    <dbReference type="NCBI Taxonomy" id="427369"/>
    <lineage>
        <taxon>Bacteria</taxon>
        <taxon>Bacillati</taxon>
        <taxon>Actinomycetota</taxon>
        <taxon>Actinomycetes</taxon>
        <taxon>Streptosporangiales</taxon>
        <taxon>Nocardiopsidaceae</taxon>
        <taxon>Streptomonospora</taxon>
    </lineage>
</organism>
<dbReference type="Gene3D" id="1.10.10.10">
    <property type="entry name" value="Winged helix-like DNA-binding domain superfamily/Winged helix DNA-binding domain"/>
    <property type="match status" value="1"/>
</dbReference>
<dbReference type="InterPro" id="IPR001867">
    <property type="entry name" value="OmpR/PhoB-type_DNA-bd"/>
</dbReference>
<dbReference type="Pfam" id="PF02602">
    <property type="entry name" value="HEM4"/>
    <property type="match status" value="1"/>
</dbReference>
<evidence type="ECO:0000313" key="5">
    <source>
        <dbReference type="EMBL" id="GAA4936478.1"/>
    </source>
</evidence>
<dbReference type="InterPro" id="IPR016032">
    <property type="entry name" value="Sig_transdc_resp-reg_C-effctor"/>
</dbReference>
<evidence type="ECO:0000256" key="1">
    <source>
        <dbReference type="ARBA" id="ARBA00023125"/>
    </source>
</evidence>
<feature type="domain" description="OmpR/PhoB-type" evidence="4">
    <location>
        <begin position="299"/>
        <end position="391"/>
    </location>
</feature>
<dbReference type="PROSITE" id="PS51755">
    <property type="entry name" value="OMPR_PHOB"/>
    <property type="match status" value="1"/>
</dbReference>
<dbReference type="PANTHER" id="PTHR40082">
    <property type="entry name" value="BLR5956 PROTEIN"/>
    <property type="match status" value="1"/>
</dbReference>
<evidence type="ECO:0000256" key="2">
    <source>
        <dbReference type="PROSITE-ProRule" id="PRU01091"/>
    </source>
</evidence>
<dbReference type="RefSeq" id="WP_344143070.1">
    <property type="nucleotide sequence ID" value="NZ_BAABIK010000007.1"/>
</dbReference>
<dbReference type="InterPro" id="IPR036388">
    <property type="entry name" value="WH-like_DNA-bd_sf"/>
</dbReference>
<dbReference type="SMART" id="SM00862">
    <property type="entry name" value="Trans_reg_C"/>
    <property type="match status" value="1"/>
</dbReference>
<reference evidence="6" key="1">
    <citation type="journal article" date="2019" name="Int. J. Syst. Evol. Microbiol.">
        <title>The Global Catalogue of Microorganisms (GCM) 10K type strain sequencing project: providing services to taxonomists for standard genome sequencing and annotation.</title>
        <authorList>
            <consortium name="The Broad Institute Genomics Platform"/>
            <consortium name="The Broad Institute Genome Sequencing Center for Infectious Disease"/>
            <person name="Wu L."/>
            <person name="Ma J."/>
        </authorList>
    </citation>
    <scope>NUCLEOTIDE SEQUENCE [LARGE SCALE GENOMIC DNA]</scope>
    <source>
        <strain evidence="6">JCM 18123</strain>
    </source>
</reference>
<dbReference type="CDD" id="cd06578">
    <property type="entry name" value="HemD"/>
    <property type="match status" value="1"/>
</dbReference>
<feature type="compositionally biased region" description="Low complexity" evidence="3">
    <location>
        <begin position="1"/>
        <end position="12"/>
    </location>
</feature>
<feature type="DNA-binding region" description="OmpR/PhoB-type" evidence="2">
    <location>
        <begin position="299"/>
        <end position="391"/>
    </location>
</feature>
<dbReference type="SUPFAM" id="SSF69618">
    <property type="entry name" value="HemD-like"/>
    <property type="match status" value="1"/>
</dbReference>
<dbReference type="InterPro" id="IPR003754">
    <property type="entry name" value="4pyrrol_synth_uPrphyn_synth"/>
</dbReference>
<comment type="caution">
    <text evidence="5">The sequence shown here is derived from an EMBL/GenBank/DDBJ whole genome shotgun (WGS) entry which is preliminary data.</text>
</comment>
<dbReference type="InterPro" id="IPR036108">
    <property type="entry name" value="4pyrrol_syn_uPrphyn_synt_sf"/>
</dbReference>
<dbReference type="Proteomes" id="UP001499993">
    <property type="component" value="Unassembled WGS sequence"/>
</dbReference>
<protein>
    <submittedName>
        <fullName evidence="5">Uroporphyrinogen-III synthase</fullName>
    </submittedName>
</protein>
<dbReference type="PANTHER" id="PTHR40082:SF1">
    <property type="entry name" value="BLR5956 PROTEIN"/>
    <property type="match status" value="1"/>
</dbReference>
<dbReference type="SUPFAM" id="SSF46894">
    <property type="entry name" value="C-terminal effector domain of the bipartite response regulators"/>
    <property type="match status" value="1"/>
</dbReference>
<dbReference type="NCBIfam" id="NF005568">
    <property type="entry name" value="PRK07239.1"/>
    <property type="match status" value="1"/>
</dbReference>
<keyword evidence="6" id="KW-1185">Reference proteome</keyword>
<feature type="region of interest" description="Disordered" evidence="3">
    <location>
        <begin position="1"/>
        <end position="27"/>
    </location>
</feature>
<dbReference type="InterPro" id="IPR039793">
    <property type="entry name" value="UROS/Hem4"/>
</dbReference>
<name>A0ABP9GB94_9ACTN</name>
<proteinExistence type="predicted"/>
<keyword evidence="1 2" id="KW-0238">DNA-binding</keyword>
<evidence type="ECO:0000256" key="3">
    <source>
        <dbReference type="SAM" id="MobiDB-lite"/>
    </source>
</evidence>
<dbReference type="EMBL" id="BAABIK010000007">
    <property type="protein sequence ID" value="GAA4936478.1"/>
    <property type="molecule type" value="Genomic_DNA"/>
</dbReference>
<evidence type="ECO:0000259" key="4">
    <source>
        <dbReference type="PROSITE" id="PS51755"/>
    </source>
</evidence>
<gene>
    <name evidence="5" type="ORF">GCM10023224_16650</name>
</gene>
<dbReference type="Pfam" id="PF00486">
    <property type="entry name" value="Trans_reg_C"/>
    <property type="match status" value="1"/>
</dbReference>
<dbReference type="Gene3D" id="3.40.50.10090">
    <property type="match status" value="2"/>
</dbReference>
<accession>A0ABP9GB94</accession>
<sequence>MTSTPPTAPAAREAPDDPADDRSSSGAATVAPLAGFTVAVTAARRADELAALLRRKGAEVVSAPALRIVPLSDDQRLATASRELIRRPADVVVATTGIGFRGWVEACDTWGGAERLVRAMGSARVLARGPKAKGAIRAAGLREEWSPPSESSAEVLDYLLESGVEGLRVAVQLHGEPLPDFCAALRMAGAEVVEVPVYRWMEPEDTAPLDRLIEDVAAGGVDAVTFTSAPAAAALLDRARRQGLHRPLVERLRGETMAVCVGPVTARPLMGEDVPTVWPARARIGAMVKRLAEELPERFPALPVAGHRLRLRGHAALVDGAVCPVSPALMRVLRELARRPGQVRDRADLLASLGGDGDAHAVETAVARLRSALGDPRIIQTVVKRGYRLALDTGECALRGD</sequence>